<name>A0A2G9Y791_9BACT</name>
<feature type="transmembrane region" description="Helical" evidence="1">
    <location>
        <begin position="35"/>
        <end position="55"/>
    </location>
</feature>
<proteinExistence type="predicted"/>
<dbReference type="NCBIfam" id="NF045849">
    <property type="entry name" value="ICE_MMCAP2_0565"/>
    <property type="match status" value="1"/>
</dbReference>
<dbReference type="Pfam" id="PF18895">
    <property type="entry name" value="T4SS_pilin"/>
    <property type="match status" value="1"/>
</dbReference>
<evidence type="ECO:0000313" key="3">
    <source>
        <dbReference type="Proteomes" id="UP000231025"/>
    </source>
</evidence>
<keyword evidence="1" id="KW-1133">Transmembrane helix</keyword>
<evidence type="ECO:0000313" key="2">
    <source>
        <dbReference type="EMBL" id="PIP15108.1"/>
    </source>
</evidence>
<dbReference type="Proteomes" id="UP000231025">
    <property type="component" value="Unassembled WGS sequence"/>
</dbReference>
<protein>
    <submittedName>
        <fullName evidence="2">Uncharacterized protein</fullName>
    </submittedName>
</protein>
<organism evidence="2 3">
    <name type="scientific">Candidatus Roizmanbacteria bacterium CG23_combo_of_CG06-09_8_20_14_all_35_49</name>
    <dbReference type="NCBI Taxonomy" id="1974863"/>
    <lineage>
        <taxon>Bacteria</taxon>
        <taxon>Candidatus Roizmaniibacteriota</taxon>
    </lineage>
</organism>
<feature type="transmembrane region" description="Helical" evidence="1">
    <location>
        <begin position="75"/>
        <end position="96"/>
    </location>
</feature>
<evidence type="ECO:0000256" key="1">
    <source>
        <dbReference type="SAM" id="Phobius"/>
    </source>
</evidence>
<sequence>MKNYFLSQSVNLNGQTIQGPLDTNIQTLGDLINKILVFLMPAAGLILLFVLIWGGFDFMMAQGNPEKIKSAWGKITSGIIGFILLIASYLIVRLIAKIFGLENGIL</sequence>
<accession>A0A2G9Y791</accession>
<dbReference type="EMBL" id="PCRE01000020">
    <property type="protein sequence ID" value="PIP15108.1"/>
    <property type="molecule type" value="Genomic_DNA"/>
</dbReference>
<keyword evidence="1" id="KW-0472">Membrane</keyword>
<reference evidence="2 3" key="1">
    <citation type="submission" date="2017-09" db="EMBL/GenBank/DDBJ databases">
        <title>Depth-based differentiation of microbial function through sediment-hosted aquifers and enrichment of novel symbionts in the deep terrestrial subsurface.</title>
        <authorList>
            <person name="Probst A.J."/>
            <person name="Ladd B."/>
            <person name="Jarett J.K."/>
            <person name="Geller-Mcgrath D.E."/>
            <person name="Sieber C.M."/>
            <person name="Emerson J.B."/>
            <person name="Anantharaman K."/>
            <person name="Thomas B.C."/>
            <person name="Malmstrom R."/>
            <person name="Stieglmeier M."/>
            <person name="Klingl A."/>
            <person name="Woyke T."/>
            <person name="Ryan C.M."/>
            <person name="Banfield J.F."/>
        </authorList>
    </citation>
    <scope>NUCLEOTIDE SEQUENCE [LARGE SCALE GENOMIC DNA]</scope>
    <source>
        <strain evidence="2">CG23_combo_of_CG06-09_8_20_14_all_35_49</strain>
    </source>
</reference>
<dbReference type="InterPro" id="IPR043993">
    <property type="entry name" value="T4SS_pilin"/>
</dbReference>
<comment type="caution">
    <text evidence="2">The sequence shown here is derived from an EMBL/GenBank/DDBJ whole genome shotgun (WGS) entry which is preliminary data.</text>
</comment>
<dbReference type="AlphaFoldDB" id="A0A2G9Y791"/>
<gene>
    <name evidence="2" type="ORF">COX47_01490</name>
</gene>
<keyword evidence="1" id="KW-0812">Transmembrane</keyword>